<dbReference type="OrthoDB" id="9770408at2"/>
<evidence type="ECO:0000313" key="3">
    <source>
        <dbReference type="EMBL" id="PMC78918.1"/>
    </source>
</evidence>
<evidence type="ECO:0000259" key="1">
    <source>
        <dbReference type="PROSITE" id="PS50404"/>
    </source>
</evidence>
<dbReference type="InterPro" id="IPR010987">
    <property type="entry name" value="Glutathione-S-Trfase_C-like"/>
</dbReference>
<organism evidence="3 4">
    <name type="scientific">Aerococcus viridans</name>
    <dbReference type="NCBI Taxonomy" id="1377"/>
    <lineage>
        <taxon>Bacteria</taxon>
        <taxon>Bacillati</taxon>
        <taxon>Bacillota</taxon>
        <taxon>Bacilli</taxon>
        <taxon>Lactobacillales</taxon>
        <taxon>Aerococcaceae</taxon>
        <taxon>Aerococcus</taxon>
    </lineage>
</organism>
<dbReference type="AlphaFoldDB" id="A0A2N6UBI0"/>
<dbReference type="InterPro" id="IPR036282">
    <property type="entry name" value="Glutathione-S-Trfase_C_sf"/>
</dbReference>
<dbReference type="InterPro" id="IPR036249">
    <property type="entry name" value="Thioredoxin-like_sf"/>
</dbReference>
<accession>A0A2N6UBI0</accession>
<dbReference type="NCBIfam" id="NF008731">
    <property type="entry name" value="PRK11752.1"/>
    <property type="match status" value="1"/>
</dbReference>
<dbReference type="SFLD" id="SFLDS00019">
    <property type="entry name" value="Glutathione_Transferase_(cytos"/>
    <property type="match status" value="1"/>
</dbReference>
<evidence type="ECO:0000313" key="4">
    <source>
        <dbReference type="Proteomes" id="UP000235701"/>
    </source>
</evidence>
<dbReference type="RefSeq" id="WP_070467986.1">
    <property type="nucleotide sequence ID" value="NZ_PNHQ01000030.1"/>
</dbReference>
<proteinExistence type="predicted"/>
<dbReference type="SUPFAM" id="SSF52833">
    <property type="entry name" value="Thioredoxin-like"/>
    <property type="match status" value="1"/>
</dbReference>
<name>A0A2N6UBI0_9LACT</name>
<feature type="domain" description="GST C-terminal" evidence="2">
    <location>
        <begin position="135"/>
        <end position="266"/>
    </location>
</feature>
<dbReference type="InterPro" id="IPR004045">
    <property type="entry name" value="Glutathione_S-Trfase_N"/>
</dbReference>
<evidence type="ECO:0000259" key="2">
    <source>
        <dbReference type="PROSITE" id="PS50405"/>
    </source>
</evidence>
<dbReference type="SFLD" id="SFLDG01151">
    <property type="entry name" value="Main.2:_Nu-like"/>
    <property type="match status" value="1"/>
</dbReference>
<dbReference type="CDD" id="cd03048">
    <property type="entry name" value="GST_N_Ure2p_like"/>
    <property type="match status" value="1"/>
</dbReference>
<dbReference type="Pfam" id="PF02798">
    <property type="entry name" value="GST_N"/>
    <property type="match status" value="1"/>
</dbReference>
<dbReference type="EMBL" id="PNHQ01000030">
    <property type="protein sequence ID" value="PMC78918.1"/>
    <property type="molecule type" value="Genomic_DNA"/>
</dbReference>
<dbReference type="InterPro" id="IPR040079">
    <property type="entry name" value="Glutathione_S-Trfase"/>
</dbReference>
<dbReference type="PROSITE" id="PS50404">
    <property type="entry name" value="GST_NTER"/>
    <property type="match status" value="1"/>
</dbReference>
<dbReference type="PROSITE" id="PS50405">
    <property type="entry name" value="GST_CTER"/>
    <property type="match status" value="1"/>
</dbReference>
<dbReference type="Gene3D" id="3.40.30.10">
    <property type="entry name" value="Glutaredoxin"/>
    <property type="match status" value="1"/>
</dbReference>
<protein>
    <submittedName>
        <fullName evidence="3">Glutathione-dependent disulfide-bond oxidoreductase</fullName>
    </submittedName>
</protein>
<gene>
    <name evidence="3" type="ORF">CJ191_08615</name>
</gene>
<dbReference type="Proteomes" id="UP000235701">
    <property type="component" value="Unassembled WGS sequence"/>
</dbReference>
<keyword evidence="4" id="KW-1185">Reference proteome</keyword>
<dbReference type="Pfam" id="PF13410">
    <property type="entry name" value="GST_C_2"/>
    <property type="match status" value="1"/>
</dbReference>
<dbReference type="PANTHER" id="PTHR44051:SF22">
    <property type="entry name" value="DISULFIDE-BOND OXIDOREDUCTASE YGHU"/>
    <property type="match status" value="1"/>
</dbReference>
<dbReference type="PANTHER" id="PTHR44051">
    <property type="entry name" value="GLUTATHIONE S-TRANSFERASE-RELATED"/>
    <property type="match status" value="1"/>
</dbReference>
<comment type="caution">
    <text evidence="3">The sequence shown here is derived from an EMBL/GenBank/DDBJ whole genome shotgun (WGS) entry which is preliminary data.</text>
</comment>
<feature type="domain" description="GST N-terminal" evidence="1">
    <location>
        <begin position="42"/>
        <end position="132"/>
    </location>
</feature>
<dbReference type="SFLD" id="SFLDG00358">
    <property type="entry name" value="Main_(cytGST)"/>
    <property type="match status" value="1"/>
</dbReference>
<dbReference type="SUPFAM" id="SSF47616">
    <property type="entry name" value="GST C-terminal domain-like"/>
    <property type="match status" value="1"/>
</dbReference>
<sequence length="266" mass="30148">MSEYIVPSVWTWENEATESKNLGGNRPTAGSRFEQTLPVGETDLQIYSLATPNGIKIPILLEELKDLGVSNTAYDLFLINIRKGDQFGSDFVKINPNSKIPALVDQSQQPALNIFESGSILLYLAEKFGHLIPKDIHGRTETLNWLFWQIGAGPFVGGGFGHFFNYAPEKLKYPIDRYTMETKRQLDLLDQILADRDYIIGDEYTIADIAIWSWYGRLVLGELYDGSKEFLDAESYKNVVEWANRINDRPAVKRALAVEYKSLDEA</sequence>
<reference evidence="3 4" key="1">
    <citation type="submission" date="2017-09" db="EMBL/GenBank/DDBJ databases">
        <title>Bacterial strain isolated from the female urinary microbiota.</title>
        <authorList>
            <person name="Thomas-White K."/>
            <person name="Kumar N."/>
            <person name="Forster S."/>
            <person name="Putonti C."/>
            <person name="Lawley T."/>
            <person name="Wolfe A.J."/>
        </authorList>
    </citation>
    <scope>NUCLEOTIDE SEQUENCE [LARGE SCALE GENOMIC DNA]</scope>
    <source>
        <strain evidence="3 4">UMB0240</strain>
    </source>
</reference>
<dbReference type="Gene3D" id="1.20.1050.10">
    <property type="match status" value="1"/>
</dbReference>